<evidence type="ECO:0000313" key="9">
    <source>
        <dbReference type="EMBL" id="CDR94000.1"/>
    </source>
</evidence>
<keyword evidence="4 6" id="KW-0493">Microtubule</keyword>
<dbReference type="GO" id="GO:0000922">
    <property type="term" value="C:spindle pole"/>
    <property type="evidence" value="ECO:0007669"/>
    <property type="project" value="InterPro"/>
</dbReference>
<dbReference type="GO" id="GO:0031122">
    <property type="term" value="P:cytoplasmic microtubule organization"/>
    <property type="evidence" value="ECO:0007669"/>
    <property type="project" value="TreeGrafter"/>
</dbReference>
<protein>
    <recommendedName>
        <fullName evidence="6">Spindle pole body component</fullName>
    </recommendedName>
</protein>
<dbReference type="KEGG" id="bbig:BBBOND_0103200"/>
<dbReference type="OrthoDB" id="78652at2759"/>
<sequence length="988" mass="111204">MFHDILMALAGHPGELIVAKPGEGGGFAVADGCQGILHAERSVVNSIVAIGYKYRCLEDFVRSVKDAEHNYTLSLLLGDDVAYRNRRSGVKVRGQARGDAQTKESDCVPEYRGNYLGAMCAGIEEYLQEYRSHLVTVEKTVLADPCLPLSTLSLLMAEQKQIIEALASIVRTYRDMVQRKVDERKPGVLRVDEMLCMLQSTAGGATVRKVRQSLYNRCLNLFKKQLRKWICNGQLSNHHDEFLVCRRRTTPDTGASGGHAPHGDISSSFGYEHLRQNVSDKAAEFEWTFVFYLSTGEPKWPVCSYQTWQSILFLGKAVRMLIRRYGNESQLEAQCRHVFDDWESNCDSAAAFEEAIEKYRIWVARAFWIYVNETVDVSALIDTFRHVYFLGHHDLYDDLMERSWFTMQTPRNLASCTDLKQKVRSMMSYKLDSAPSSRADPPAADCMDTDPAEMNGGHNDKNEDAFAITQGGSVARSRAGKPMFDFRQRTYHFNMSRRRWIDNELVLNVSEKRLEEPISGSVEASAVWFENRVHVANGFECGLRLELSQLEAAYMYTEEKMRGKTLGRFCRFAVVVQCTVDPVRLSSTALDQGLPAVLRDYFAVEFVVDYDNVASDDESILVKGAVKLVGDCVSAFVGGAKMAEAQRGMLCINEGQHRFNLTDGSRLDFQFIVRLKMTRKRLYAELQHPASGDSLILETDVLDTSHLLPHEFGDAYLGLMSYNGDGSAGGATTSVLKRNCAIRVSDWDYLGCMAAYDIAPLGEIDGPPTHEDFHKELPGLRMLEFESGINDWIHATMAYCCAWPVTILLDLPTMLCYNSVFQFILLIRRCVYGLESLCHLHPLMRRFGVNGKASKLPSSYIQQCVVEGSCRQMRAVLGHTGTFHEIKAAHDQYLSHVALNCFLDQRHVLEPLLQCADASLKFATLCYCAFNGSSDVDYGVVVPKLGEFSATFEHNMTRVYERLLLLSNDAKYSALGTFVEMCSFARHR</sequence>
<dbReference type="InterPro" id="IPR007259">
    <property type="entry name" value="GCP"/>
</dbReference>
<dbReference type="AlphaFoldDB" id="A0A061D8D6"/>
<dbReference type="GO" id="GO:0005874">
    <property type="term" value="C:microtubule"/>
    <property type="evidence" value="ECO:0007669"/>
    <property type="project" value="UniProtKB-KW"/>
</dbReference>
<evidence type="ECO:0000256" key="5">
    <source>
        <dbReference type="ARBA" id="ARBA00023212"/>
    </source>
</evidence>
<keyword evidence="5 6" id="KW-0206">Cytoskeleton</keyword>
<keyword evidence="10" id="KW-1185">Reference proteome</keyword>
<evidence type="ECO:0000313" key="10">
    <source>
        <dbReference type="Proteomes" id="UP000033188"/>
    </source>
</evidence>
<evidence type="ECO:0000259" key="7">
    <source>
        <dbReference type="Pfam" id="PF04130"/>
    </source>
</evidence>
<evidence type="ECO:0000256" key="1">
    <source>
        <dbReference type="ARBA" id="ARBA00004267"/>
    </source>
</evidence>
<evidence type="ECO:0000256" key="4">
    <source>
        <dbReference type="ARBA" id="ARBA00022701"/>
    </source>
</evidence>
<evidence type="ECO:0000256" key="6">
    <source>
        <dbReference type="RuleBase" id="RU363050"/>
    </source>
</evidence>
<dbReference type="GeneID" id="24562541"/>
<dbReference type="PANTHER" id="PTHR19302:SF27">
    <property type="entry name" value="GAMMA-TUBULIN COMPLEX COMPONENT 4"/>
    <property type="match status" value="1"/>
</dbReference>
<dbReference type="Gene3D" id="1.20.120.1900">
    <property type="entry name" value="Gamma-tubulin complex, C-terminal domain"/>
    <property type="match status" value="1"/>
</dbReference>
<evidence type="ECO:0000256" key="2">
    <source>
        <dbReference type="ARBA" id="ARBA00010337"/>
    </source>
</evidence>
<dbReference type="VEuPathDB" id="PiroplasmaDB:BBBOND_0103200"/>
<gene>
    <name evidence="9" type="ORF">BBBOND_0103200</name>
</gene>
<evidence type="ECO:0000256" key="3">
    <source>
        <dbReference type="ARBA" id="ARBA00022490"/>
    </source>
</evidence>
<dbReference type="GO" id="GO:0000278">
    <property type="term" value="P:mitotic cell cycle"/>
    <property type="evidence" value="ECO:0007669"/>
    <property type="project" value="TreeGrafter"/>
</dbReference>
<dbReference type="Proteomes" id="UP000033188">
    <property type="component" value="Chromosome 1"/>
</dbReference>
<dbReference type="GO" id="GO:0051225">
    <property type="term" value="P:spindle assembly"/>
    <property type="evidence" value="ECO:0007669"/>
    <property type="project" value="TreeGrafter"/>
</dbReference>
<proteinExistence type="inferred from homology"/>
<dbReference type="Pfam" id="PF17681">
    <property type="entry name" value="GCP_N_terminal"/>
    <property type="match status" value="1"/>
</dbReference>
<keyword evidence="3 6" id="KW-0963">Cytoplasm</keyword>
<dbReference type="GO" id="GO:0043015">
    <property type="term" value="F:gamma-tubulin binding"/>
    <property type="evidence" value="ECO:0007669"/>
    <property type="project" value="InterPro"/>
</dbReference>
<dbReference type="PANTHER" id="PTHR19302">
    <property type="entry name" value="GAMMA TUBULIN COMPLEX PROTEIN"/>
    <property type="match status" value="1"/>
</dbReference>
<feature type="domain" description="Gamma tubulin complex component C-terminal" evidence="7">
    <location>
        <begin position="789"/>
        <end position="975"/>
    </location>
</feature>
<evidence type="ECO:0000259" key="8">
    <source>
        <dbReference type="Pfam" id="PF17681"/>
    </source>
</evidence>
<dbReference type="Pfam" id="PF04130">
    <property type="entry name" value="GCP_C_terminal"/>
    <property type="match status" value="1"/>
</dbReference>
<dbReference type="GO" id="GO:0051011">
    <property type="term" value="F:microtubule minus-end binding"/>
    <property type="evidence" value="ECO:0007669"/>
    <property type="project" value="TreeGrafter"/>
</dbReference>
<dbReference type="EMBL" id="LK391707">
    <property type="protein sequence ID" value="CDR94000.1"/>
    <property type="molecule type" value="Genomic_DNA"/>
</dbReference>
<dbReference type="GO" id="GO:0007020">
    <property type="term" value="P:microtubule nucleation"/>
    <property type="evidence" value="ECO:0007669"/>
    <property type="project" value="InterPro"/>
</dbReference>
<dbReference type="InterPro" id="IPR040457">
    <property type="entry name" value="GCP_C"/>
</dbReference>
<dbReference type="GO" id="GO:0000930">
    <property type="term" value="C:gamma-tubulin complex"/>
    <property type="evidence" value="ECO:0007669"/>
    <property type="project" value="TreeGrafter"/>
</dbReference>
<dbReference type="OMA" id="HDEYITK"/>
<comment type="subcellular location">
    <subcellularLocation>
        <location evidence="1 6">Cytoplasm</location>
        <location evidence="1 6">Cytoskeleton</location>
        <location evidence="1 6">Microtubule organizing center</location>
    </subcellularLocation>
</comment>
<dbReference type="STRING" id="5866.A0A061D8D6"/>
<dbReference type="GO" id="GO:0051321">
    <property type="term" value="P:meiotic cell cycle"/>
    <property type="evidence" value="ECO:0007669"/>
    <property type="project" value="TreeGrafter"/>
</dbReference>
<dbReference type="RefSeq" id="XP_012766186.1">
    <property type="nucleotide sequence ID" value="XM_012910732.1"/>
</dbReference>
<dbReference type="InterPro" id="IPR042241">
    <property type="entry name" value="GCP_C_sf"/>
</dbReference>
<name>A0A061D8D6_BABBI</name>
<reference evidence="10" key="1">
    <citation type="journal article" date="2014" name="Nucleic Acids Res.">
        <title>The evolutionary dynamics of variant antigen genes in Babesia reveal a history of genomic innovation underlying host-parasite interaction.</title>
        <authorList>
            <person name="Jackson A.P."/>
            <person name="Otto T.D."/>
            <person name="Darby A."/>
            <person name="Ramaprasad A."/>
            <person name="Xia D."/>
            <person name="Echaide I.E."/>
            <person name="Farber M."/>
            <person name="Gahlot S."/>
            <person name="Gamble J."/>
            <person name="Gupta D."/>
            <person name="Gupta Y."/>
            <person name="Jackson L."/>
            <person name="Malandrin L."/>
            <person name="Malas T.B."/>
            <person name="Moussa E."/>
            <person name="Nair M."/>
            <person name="Reid A.J."/>
            <person name="Sanders M."/>
            <person name="Sharma J."/>
            <person name="Tracey A."/>
            <person name="Quail M.A."/>
            <person name="Weir W."/>
            <person name="Wastling J.M."/>
            <person name="Hall N."/>
            <person name="Willadsen P."/>
            <person name="Lingelbach K."/>
            <person name="Shiels B."/>
            <person name="Tait A."/>
            <person name="Berriman M."/>
            <person name="Allred D.R."/>
            <person name="Pain A."/>
        </authorList>
    </citation>
    <scope>NUCLEOTIDE SEQUENCE [LARGE SCALE GENOMIC DNA]</scope>
    <source>
        <strain evidence="10">Bond</strain>
    </source>
</reference>
<accession>A0A061D8D6</accession>
<dbReference type="InterPro" id="IPR041470">
    <property type="entry name" value="GCP_N"/>
</dbReference>
<organism evidence="9 10">
    <name type="scientific">Babesia bigemina</name>
    <dbReference type="NCBI Taxonomy" id="5866"/>
    <lineage>
        <taxon>Eukaryota</taxon>
        <taxon>Sar</taxon>
        <taxon>Alveolata</taxon>
        <taxon>Apicomplexa</taxon>
        <taxon>Aconoidasida</taxon>
        <taxon>Piroplasmida</taxon>
        <taxon>Babesiidae</taxon>
        <taxon>Babesia</taxon>
    </lineage>
</organism>
<feature type="domain" description="Gamma tubulin complex component protein N-terminal" evidence="8">
    <location>
        <begin position="2"/>
        <end position="360"/>
    </location>
</feature>
<comment type="similarity">
    <text evidence="2 6">Belongs to the TUBGCP family.</text>
</comment>